<keyword evidence="2" id="KW-1185">Reference proteome</keyword>
<proteinExistence type="predicted"/>
<dbReference type="SUPFAM" id="SSF56672">
    <property type="entry name" value="DNA/RNA polymerases"/>
    <property type="match status" value="1"/>
</dbReference>
<sequence>MINTDKQKETNLLLKLADKIYNPELKIEYLLKLKDLITNEPSTSISQPYTLQKIFQRFENSSTQDVTLQDLQKEIKDTKRELQKFKQKTNKQIIHLEQILLQKHSSSSSSDKKIEQIDQGETSTKFINLIERITYQKWHVNINIIIQDFFKLQTIALIDSGAQMNCIQEGLIPIKYFEKTKQKLSTANGENLRVHICNGCICIKQSFILVKDLDIGIILGQPFLEIIKPFKVKNEGITTKLFEQKILFAFNEKPITKEINLLKTFSLFKEHCVNLIKTKENHLYSMKQEVSNKKLENQLQTSQIKEKIDSLKNNIINNPCSDLPDAFWHRKRHMVSLPYEKDFTEQNIPTKARPIQMIYELMKHCKKEIQELLNIKSIRHNKSPWKYTVFYKIRQKISRPVTNYKFIRHSFPNKKDLLKRLTESDSTIPFNHYEWNAMSFDTPNKIMNIPYSSFSIDNILTILKEQHFKYSYTFYKIIQTNDLVLSKPKLDLFITHDRILVTITYSQKSILFAMTFPDIVTNKEQLPTLSFIICSDNNSLFLNTNQKCQQAFSRLQKEKESIKDTLSPTEIKKIRSNTLSPTETKKIMSATLSSTKVRIRLLKRNKTFKKHLQNNFPFILQKKESLKSTLSPTEIKKTLFPTTMKTLSVQKSIKDKLLFHNSNHTHLDPYKRNSFFHPFIKL</sequence>
<organism evidence="1 2">
    <name type="scientific">Cephalotus follicularis</name>
    <name type="common">Albany pitcher plant</name>
    <dbReference type="NCBI Taxonomy" id="3775"/>
    <lineage>
        <taxon>Eukaryota</taxon>
        <taxon>Viridiplantae</taxon>
        <taxon>Streptophyta</taxon>
        <taxon>Embryophyta</taxon>
        <taxon>Tracheophyta</taxon>
        <taxon>Spermatophyta</taxon>
        <taxon>Magnoliopsida</taxon>
        <taxon>eudicotyledons</taxon>
        <taxon>Gunneridae</taxon>
        <taxon>Pentapetalae</taxon>
        <taxon>rosids</taxon>
        <taxon>fabids</taxon>
        <taxon>Oxalidales</taxon>
        <taxon>Cephalotaceae</taxon>
        <taxon>Cephalotus</taxon>
    </lineage>
</organism>
<evidence type="ECO:0000313" key="2">
    <source>
        <dbReference type="Proteomes" id="UP000187406"/>
    </source>
</evidence>
<protein>
    <recommendedName>
        <fullName evidence="3">Retropepsins domain-containing protein</fullName>
    </recommendedName>
</protein>
<evidence type="ECO:0008006" key="3">
    <source>
        <dbReference type="Google" id="ProtNLM"/>
    </source>
</evidence>
<dbReference type="AlphaFoldDB" id="A0A1Q3C594"/>
<comment type="caution">
    <text evidence="1">The sequence shown here is derived from an EMBL/GenBank/DDBJ whole genome shotgun (WGS) entry which is preliminary data.</text>
</comment>
<reference evidence="2" key="1">
    <citation type="submission" date="2016-04" db="EMBL/GenBank/DDBJ databases">
        <title>Cephalotus genome sequencing.</title>
        <authorList>
            <person name="Fukushima K."/>
            <person name="Hasebe M."/>
            <person name="Fang X."/>
        </authorList>
    </citation>
    <scope>NUCLEOTIDE SEQUENCE [LARGE SCALE GENOMIC DNA]</scope>
    <source>
        <strain evidence="2">cv. St1</strain>
    </source>
</reference>
<evidence type="ECO:0000313" key="1">
    <source>
        <dbReference type="EMBL" id="GAV75258.1"/>
    </source>
</evidence>
<gene>
    <name evidence="1" type="ORF">CFOL_v3_18737</name>
</gene>
<dbReference type="CDD" id="cd00303">
    <property type="entry name" value="retropepsin_like"/>
    <property type="match status" value="1"/>
</dbReference>
<name>A0A1Q3C594_CEPFO</name>
<dbReference type="Gene3D" id="3.10.10.10">
    <property type="entry name" value="HIV Type 1 Reverse Transcriptase, subunit A, domain 1"/>
    <property type="match status" value="1"/>
</dbReference>
<dbReference type="Proteomes" id="UP000187406">
    <property type="component" value="Unassembled WGS sequence"/>
</dbReference>
<accession>A0A1Q3C594</accession>
<dbReference type="EMBL" id="BDDD01001338">
    <property type="protein sequence ID" value="GAV75258.1"/>
    <property type="molecule type" value="Genomic_DNA"/>
</dbReference>
<dbReference type="InterPro" id="IPR043502">
    <property type="entry name" value="DNA/RNA_pol_sf"/>
</dbReference>
<dbReference type="OrthoDB" id="1743486at2759"/>
<dbReference type="InParanoid" id="A0A1Q3C594"/>